<dbReference type="PANTHER" id="PTHR45641">
    <property type="entry name" value="TETRATRICOPEPTIDE REPEAT PROTEIN (AFU_ORTHOLOGUE AFUA_6G03870)"/>
    <property type="match status" value="1"/>
</dbReference>
<comment type="catalytic activity">
    <reaction evidence="7 9">
        <text>L-arginyl-[protein] + NAD(+) = N(omega)-(ADP-D-ribosyl)-L-arginyl-[protein] + nicotinamide + H(+)</text>
        <dbReference type="Rhea" id="RHEA:19149"/>
        <dbReference type="Rhea" id="RHEA-COMP:10532"/>
        <dbReference type="Rhea" id="RHEA-COMP:15087"/>
        <dbReference type="ChEBI" id="CHEBI:15378"/>
        <dbReference type="ChEBI" id="CHEBI:17154"/>
        <dbReference type="ChEBI" id="CHEBI:29965"/>
        <dbReference type="ChEBI" id="CHEBI:57540"/>
        <dbReference type="ChEBI" id="CHEBI:142554"/>
        <dbReference type="EC" id="2.4.2.31"/>
    </reaction>
</comment>
<keyword evidence="9" id="KW-0520">NAD</keyword>
<reference evidence="10" key="1">
    <citation type="submission" date="2021-02" db="EMBL/GenBank/DDBJ databases">
        <authorList>
            <person name="Nowell W R."/>
        </authorList>
    </citation>
    <scope>NUCLEOTIDE SEQUENCE</scope>
</reference>
<evidence type="ECO:0000256" key="9">
    <source>
        <dbReference type="RuleBase" id="RU361228"/>
    </source>
</evidence>
<dbReference type="Gene3D" id="1.25.40.10">
    <property type="entry name" value="Tetratricopeptide repeat domain"/>
    <property type="match status" value="2"/>
</dbReference>
<dbReference type="SUPFAM" id="SSF48452">
    <property type="entry name" value="TPR-like"/>
    <property type="match status" value="1"/>
</dbReference>
<evidence type="ECO:0000256" key="2">
    <source>
        <dbReference type="ARBA" id="ARBA00022676"/>
    </source>
</evidence>
<keyword evidence="2 9" id="KW-0328">Glycosyltransferase</keyword>
<dbReference type="SUPFAM" id="SSF56399">
    <property type="entry name" value="ADP-ribosylation"/>
    <property type="match status" value="1"/>
</dbReference>
<dbReference type="PANTHER" id="PTHR45641:SF19">
    <property type="entry name" value="NEPHROCYSTIN-3"/>
    <property type="match status" value="1"/>
</dbReference>
<dbReference type="SMART" id="SM00028">
    <property type="entry name" value="TPR"/>
    <property type="match status" value="5"/>
</dbReference>
<dbReference type="EC" id="2.4.2.31" evidence="9"/>
<keyword evidence="5" id="KW-0677">Repeat</keyword>
<accession>A0A8S2F410</accession>
<evidence type="ECO:0000256" key="4">
    <source>
        <dbReference type="ARBA" id="ARBA00022695"/>
    </source>
</evidence>
<protein>
    <recommendedName>
        <fullName evidence="9">NAD(P)(+)--arginine ADP-ribosyltransferase</fullName>
        <ecNumber evidence="9">2.4.2.31</ecNumber>
    </recommendedName>
    <alternativeName>
        <fullName evidence="9">Mono(ADP-ribosyl)transferase</fullName>
    </alternativeName>
</protein>
<evidence type="ECO:0000256" key="7">
    <source>
        <dbReference type="ARBA" id="ARBA00047597"/>
    </source>
</evidence>
<dbReference type="GO" id="GO:0005576">
    <property type="term" value="C:extracellular region"/>
    <property type="evidence" value="ECO:0007669"/>
    <property type="project" value="InterPro"/>
</dbReference>
<gene>
    <name evidence="10" type="ORF">OVA965_LOCUS30589</name>
    <name evidence="11" type="ORF">TMI583_LOCUS31398</name>
</gene>
<dbReference type="AlphaFoldDB" id="A0A8S2F410"/>
<proteinExistence type="inferred from homology"/>
<keyword evidence="6 8" id="KW-0802">TPR repeat</keyword>
<sequence>MRPLRKAETGREKSDLADTIITSRADQPEEEVETTKEQNHDQVLLILFDPIADNKTQILNEHLSQVDDVVFYTDQSTCVNDICVNEKETIFLVVCSNNPSEIIQLVDNKTQVDSIFIFCKDESELCDEAALKSTYTKIVGVFTNYVAISKNIRNGMNSIGKQSAAFSLYDQTQKATRDLTKDSGSFLFFQLFKDVLLDMPKTVQSKMDMIEKCRSYYRGNRKEMENIDLFEQSYKDSESIPWYTKESFLYKLVNKALRTEDVEALYTFRYYIADLCINLAKKFRELKRKQQKKSTTVIKLYRGLQMGKNEIENLKLNVGNLMSTNGYLSTSQSRQVATDFAKKPTKRDDIEAVLFEICVDIDVVEKIVLADIAEYSAFPEEEEVLFDIGAAFKIDSFIYDEDEKLWMMNTTATDKGAELAKEYTEYQKKKVADSNIVLMFGHLLADMGEFEKSQKYFENVLSGSPNDEEVACVYNNIARALRLKGEYTRALDNYQKSYNLHMAAKHPRYVSASKTLNGIGITYSEMKDYPKAWECFQRALKLYEKCLPEKHLDVAATLGNLGTVLTEQYENEKALVYLKRAQKINTSLLPHNHPNVATTLANIGNVYYRNHNYEQARECYGKAHKLAQTTLPANHPLVLNIERCLSLIDDIIITYH</sequence>
<dbReference type="Gene3D" id="3.90.176.10">
    <property type="entry name" value="Toxin ADP-ribosyltransferase, Chain A, domain 1"/>
    <property type="match status" value="1"/>
</dbReference>
<dbReference type="PROSITE" id="PS51996">
    <property type="entry name" value="TR_MART"/>
    <property type="match status" value="1"/>
</dbReference>
<keyword evidence="4" id="KW-0548">Nucleotidyltransferase</keyword>
<dbReference type="Pfam" id="PF01129">
    <property type="entry name" value="ART"/>
    <property type="match status" value="1"/>
</dbReference>
<evidence type="ECO:0000256" key="5">
    <source>
        <dbReference type="ARBA" id="ARBA00022737"/>
    </source>
</evidence>
<dbReference type="PROSITE" id="PS50005">
    <property type="entry name" value="TPR"/>
    <property type="match status" value="3"/>
</dbReference>
<evidence type="ECO:0000313" key="11">
    <source>
        <dbReference type="EMBL" id="CAF4157436.1"/>
    </source>
</evidence>
<dbReference type="InterPro" id="IPR019734">
    <property type="entry name" value="TPR_rpt"/>
</dbReference>
<keyword evidence="3 9" id="KW-0808">Transferase</keyword>
<dbReference type="Proteomes" id="UP000682733">
    <property type="component" value="Unassembled WGS sequence"/>
</dbReference>
<dbReference type="InterPro" id="IPR000768">
    <property type="entry name" value="ART"/>
</dbReference>
<comment type="caution">
    <text evidence="10">The sequence shown here is derived from an EMBL/GenBank/DDBJ whole genome shotgun (WGS) entry which is preliminary data.</text>
</comment>
<dbReference type="InterPro" id="IPR011990">
    <property type="entry name" value="TPR-like_helical_dom_sf"/>
</dbReference>
<dbReference type="EMBL" id="CAJNOK010022335">
    <property type="protein sequence ID" value="CAF1346431.1"/>
    <property type="molecule type" value="Genomic_DNA"/>
</dbReference>
<dbReference type="Pfam" id="PF13374">
    <property type="entry name" value="TPR_10"/>
    <property type="match status" value="1"/>
</dbReference>
<feature type="repeat" description="TPR" evidence="8">
    <location>
        <begin position="597"/>
        <end position="630"/>
    </location>
</feature>
<evidence type="ECO:0000256" key="8">
    <source>
        <dbReference type="PROSITE-ProRule" id="PRU00339"/>
    </source>
</evidence>
<organism evidence="10 12">
    <name type="scientific">Didymodactylos carnosus</name>
    <dbReference type="NCBI Taxonomy" id="1234261"/>
    <lineage>
        <taxon>Eukaryota</taxon>
        <taxon>Metazoa</taxon>
        <taxon>Spiralia</taxon>
        <taxon>Gnathifera</taxon>
        <taxon>Rotifera</taxon>
        <taxon>Eurotatoria</taxon>
        <taxon>Bdelloidea</taxon>
        <taxon>Philodinida</taxon>
        <taxon>Philodinidae</taxon>
        <taxon>Didymodactylos</taxon>
    </lineage>
</organism>
<evidence type="ECO:0000256" key="3">
    <source>
        <dbReference type="ARBA" id="ARBA00022679"/>
    </source>
</evidence>
<feature type="repeat" description="TPR" evidence="8">
    <location>
        <begin position="434"/>
        <end position="467"/>
    </location>
</feature>
<comment type="similarity">
    <text evidence="1 9">Belongs to the Arg-specific ADP-ribosyltransferase family.</text>
</comment>
<keyword evidence="9" id="KW-0521">NADP</keyword>
<dbReference type="Proteomes" id="UP000677228">
    <property type="component" value="Unassembled WGS sequence"/>
</dbReference>
<dbReference type="Pfam" id="PF13424">
    <property type="entry name" value="TPR_12"/>
    <property type="match status" value="2"/>
</dbReference>
<name>A0A8S2F410_9BILA</name>
<evidence type="ECO:0000256" key="6">
    <source>
        <dbReference type="ARBA" id="ARBA00022803"/>
    </source>
</evidence>
<evidence type="ECO:0000313" key="10">
    <source>
        <dbReference type="EMBL" id="CAF1346431.1"/>
    </source>
</evidence>
<evidence type="ECO:0000256" key="1">
    <source>
        <dbReference type="ARBA" id="ARBA00009558"/>
    </source>
</evidence>
<evidence type="ECO:0000313" key="12">
    <source>
        <dbReference type="Proteomes" id="UP000677228"/>
    </source>
</evidence>
<feature type="repeat" description="TPR" evidence="8">
    <location>
        <begin position="513"/>
        <end position="546"/>
    </location>
</feature>
<dbReference type="EMBL" id="CAJOBA010043971">
    <property type="protein sequence ID" value="CAF4157436.1"/>
    <property type="molecule type" value="Genomic_DNA"/>
</dbReference>